<dbReference type="GO" id="GO:0016757">
    <property type="term" value="F:glycosyltransferase activity"/>
    <property type="evidence" value="ECO:0007669"/>
    <property type="project" value="InterPro"/>
</dbReference>
<dbReference type="Gene3D" id="3.40.50.2000">
    <property type="entry name" value="Glycogen Phosphorylase B"/>
    <property type="match status" value="2"/>
</dbReference>
<sequence>MARPQENPSLPPVVHHTGLEWTGGATRVARLLAEGMAPSDVTARLTCEVGESEIHRQESLLAASVIAPDQFGLQLAPDEMAHVHCTGDWPGLLGSIPEGSRVVITLHDCELFTGGCPYPLGCPVLEQGCLGPCPRAFADSDRVRRHKHQLLHRLDPTLAAPSRWLARLARTHLHQPVAVIPNGIPWPDRPMPRREARARLGILPAARMAVFAAHGGQGAAYKSGGDWRALWQAVKARVPKALCFAVGGDSEGREDDLVIWPYVERERLALLMAAADTLLYPTLADNHSLVILEAMAQGLPVVAYAVGGVPEQVSHDATGLLVEPGNSDAFVEAAAALLNDPARCRELGTNAFAAGRRRFSVARMVTDYLRIYRQLQEPRPARSTP</sequence>
<keyword evidence="3" id="KW-1185">Reference proteome</keyword>
<accession>E6VV75</accession>
<dbReference type="InterPro" id="IPR001296">
    <property type="entry name" value="Glyco_trans_1"/>
</dbReference>
<proteinExistence type="predicted"/>
<dbReference type="InterPro" id="IPR013087">
    <property type="entry name" value="Znf_C2H2_type"/>
</dbReference>
<dbReference type="AlphaFoldDB" id="E6VV75"/>
<dbReference type="KEGG" id="das:Daes_0199"/>
<protein>
    <submittedName>
        <fullName evidence="2">Glycosyl transferase group 1</fullName>
    </submittedName>
</protein>
<dbReference type="PANTHER" id="PTHR12526">
    <property type="entry name" value="GLYCOSYLTRANSFERASE"/>
    <property type="match status" value="1"/>
</dbReference>
<dbReference type="RefSeq" id="WP_013513163.1">
    <property type="nucleotide sequence ID" value="NC_014844.1"/>
</dbReference>
<keyword evidence="2" id="KW-0808">Transferase</keyword>
<dbReference type="STRING" id="643562.Daes_0199"/>
<dbReference type="PANTHER" id="PTHR12526:SF635">
    <property type="entry name" value="GLYCOSYL TRANSFERASE GROUP 1"/>
    <property type="match status" value="1"/>
</dbReference>
<feature type="domain" description="C2H2-type" evidence="1">
    <location>
        <begin position="129"/>
        <end position="152"/>
    </location>
</feature>
<dbReference type="HOGENOM" id="CLU_009583_28_3_7"/>
<reference evidence="3" key="1">
    <citation type="submission" date="2010-12" db="EMBL/GenBank/DDBJ databases">
        <title>Complete sequence of Desulfovibrio aespoeensis Aspo-2.</title>
        <authorList>
            <consortium name="US DOE Joint Genome Institute"/>
            <person name="Lucas S."/>
            <person name="Copeland A."/>
            <person name="Lapidus A."/>
            <person name="Cheng J.-F."/>
            <person name="Goodwin L."/>
            <person name="Pitluck S."/>
            <person name="Chertkov O."/>
            <person name="Misra M."/>
            <person name="Detter J.C."/>
            <person name="Han C."/>
            <person name="Tapia R."/>
            <person name="Land M."/>
            <person name="Hauser L."/>
            <person name="Kyrpides N."/>
            <person name="Ivanova N."/>
            <person name="Ovchinnikova G."/>
            <person name="Pedersen K."/>
            <person name="Jagevall S."/>
            <person name="Hazen T."/>
            <person name="Woyke T."/>
        </authorList>
    </citation>
    <scope>NUCLEOTIDE SEQUENCE [LARGE SCALE GENOMIC DNA]</scope>
    <source>
        <strain evidence="3">ATCC 700646 / DSM 10631 / Aspo-2</strain>
    </source>
</reference>
<evidence type="ECO:0000313" key="2">
    <source>
        <dbReference type="EMBL" id="ADU61226.1"/>
    </source>
</evidence>
<organism evidence="2 3">
    <name type="scientific">Pseudodesulfovibrio aespoeensis (strain ATCC 700646 / DSM 10631 / Aspo-2)</name>
    <name type="common">Desulfovibrio aespoeensis</name>
    <dbReference type="NCBI Taxonomy" id="643562"/>
    <lineage>
        <taxon>Bacteria</taxon>
        <taxon>Pseudomonadati</taxon>
        <taxon>Thermodesulfobacteriota</taxon>
        <taxon>Desulfovibrionia</taxon>
        <taxon>Desulfovibrionales</taxon>
        <taxon>Desulfovibrionaceae</taxon>
    </lineage>
</organism>
<dbReference type="EMBL" id="CP002431">
    <property type="protein sequence ID" value="ADU61226.1"/>
    <property type="molecule type" value="Genomic_DNA"/>
</dbReference>
<evidence type="ECO:0000259" key="1">
    <source>
        <dbReference type="PROSITE" id="PS00028"/>
    </source>
</evidence>
<dbReference type="Proteomes" id="UP000002191">
    <property type="component" value="Chromosome"/>
</dbReference>
<dbReference type="eggNOG" id="COG0438">
    <property type="taxonomic scope" value="Bacteria"/>
</dbReference>
<gene>
    <name evidence="2" type="ordered locus">Daes_0199</name>
</gene>
<name>E6VV75_PSEA9</name>
<evidence type="ECO:0000313" key="3">
    <source>
        <dbReference type="Proteomes" id="UP000002191"/>
    </source>
</evidence>
<dbReference type="SUPFAM" id="SSF53756">
    <property type="entry name" value="UDP-Glycosyltransferase/glycogen phosphorylase"/>
    <property type="match status" value="1"/>
</dbReference>
<dbReference type="Pfam" id="PF00534">
    <property type="entry name" value="Glycos_transf_1"/>
    <property type="match status" value="1"/>
</dbReference>
<dbReference type="PROSITE" id="PS00028">
    <property type="entry name" value="ZINC_FINGER_C2H2_1"/>
    <property type="match status" value="1"/>
</dbReference>
<reference evidence="2 3" key="2">
    <citation type="journal article" date="2014" name="Genome Announc.">
        <title>Complete Genome Sequence of the Subsurface, Mesophilic Sulfate-Reducing Bacterium Desulfovibrio aespoeensis Aspo-2.</title>
        <authorList>
            <person name="Pedersen K."/>
            <person name="Bengtsson A."/>
            <person name="Edlund J."/>
            <person name="Rabe L."/>
            <person name="Hazen T."/>
            <person name="Chakraborty R."/>
            <person name="Goodwin L."/>
            <person name="Shapiro N."/>
        </authorList>
    </citation>
    <scope>NUCLEOTIDE SEQUENCE [LARGE SCALE GENOMIC DNA]</scope>
    <source>
        <strain evidence="3">ATCC 700646 / DSM 10631 / Aspo-2</strain>
    </source>
</reference>